<dbReference type="InterPro" id="IPR007712">
    <property type="entry name" value="RelE/ParE_toxin"/>
</dbReference>
<dbReference type="SUPFAM" id="SSF143011">
    <property type="entry name" value="RelE-like"/>
    <property type="match status" value="1"/>
</dbReference>
<dbReference type="PANTHER" id="PTHR38813">
    <property type="match status" value="1"/>
</dbReference>
<dbReference type="STRING" id="1817892.AUK40_01330"/>
<organism evidence="2 3">
    <name type="scientific">Candidatus Wirthbacteria bacterium CG2_30_54_11</name>
    <dbReference type="NCBI Taxonomy" id="1817892"/>
    <lineage>
        <taxon>Bacteria</taxon>
        <taxon>Candidatus Wirthbacteria</taxon>
    </lineage>
</organism>
<sequence>MPTYRVEFASTKVTKDLDKIAPKQRQQIVSALETLREYPNVPGCRKLRGYRDIYRLRSGDYRIAFEVKQTRELIVILLIKHRKEIYQKLSTIV</sequence>
<gene>
    <name evidence="2" type="ORF">AUK40_01330</name>
</gene>
<dbReference type="InterPro" id="IPR035093">
    <property type="entry name" value="RelE/ParE_toxin_dom_sf"/>
</dbReference>
<dbReference type="Gene3D" id="3.30.2310.20">
    <property type="entry name" value="RelE-like"/>
    <property type="match status" value="1"/>
</dbReference>
<dbReference type="AlphaFoldDB" id="A0A1J5J241"/>
<dbReference type="EMBL" id="MNZT01000023">
    <property type="protein sequence ID" value="OIP98598.1"/>
    <property type="molecule type" value="Genomic_DNA"/>
</dbReference>
<evidence type="ECO:0000313" key="2">
    <source>
        <dbReference type="EMBL" id="OIP98598.1"/>
    </source>
</evidence>
<dbReference type="Proteomes" id="UP000183245">
    <property type="component" value="Unassembled WGS sequence"/>
</dbReference>
<dbReference type="PANTHER" id="PTHR38813:SF1">
    <property type="entry name" value="TOXIN RELE1-RELATED"/>
    <property type="match status" value="1"/>
</dbReference>
<name>A0A1J5J241_9BACT</name>
<evidence type="ECO:0008006" key="4">
    <source>
        <dbReference type="Google" id="ProtNLM"/>
    </source>
</evidence>
<dbReference type="Pfam" id="PF05016">
    <property type="entry name" value="ParE_toxin"/>
    <property type="match status" value="1"/>
</dbReference>
<comment type="caution">
    <text evidence="2">The sequence shown here is derived from an EMBL/GenBank/DDBJ whole genome shotgun (WGS) entry which is preliminary data.</text>
</comment>
<evidence type="ECO:0000313" key="3">
    <source>
        <dbReference type="Proteomes" id="UP000183245"/>
    </source>
</evidence>
<accession>A0A1J5J241</accession>
<keyword evidence="1" id="KW-1277">Toxin-antitoxin system</keyword>
<proteinExistence type="predicted"/>
<dbReference type="InterPro" id="IPR052747">
    <property type="entry name" value="TA_system_RelE_toxin"/>
</dbReference>
<protein>
    <recommendedName>
        <fullName evidence="4">Plasmid stabilization protein</fullName>
    </recommendedName>
</protein>
<evidence type="ECO:0000256" key="1">
    <source>
        <dbReference type="ARBA" id="ARBA00022649"/>
    </source>
</evidence>
<reference evidence="2 3" key="1">
    <citation type="journal article" date="2016" name="Environ. Microbiol.">
        <title>Genomic resolution of a cold subsurface aquifer community provides metabolic insights for novel microbes adapted to high CO concentrations.</title>
        <authorList>
            <person name="Probst A.J."/>
            <person name="Castelle C.J."/>
            <person name="Singh A."/>
            <person name="Brown C.T."/>
            <person name="Anantharaman K."/>
            <person name="Sharon I."/>
            <person name="Hug L.A."/>
            <person name="Burstein D."/>
            <person name="Emerson J.B."/>
            <person name="Thomas B.C."/>
            <person name="Banfield J.F."/>
        </authorList>
    </citation>
    <scope>NUCLEOTIDE SEQUENCE [LARGE SCALE GENOMIC DNA]</scope>
    <source>
        <strain evidence="2">CG2_30_54_11</strain>
    </source>
</reference>